<dbReference type="InterPro" id="IPR000014">
    <property type="entry name" value="PAS"/>
</dbReference>
<name>A0A838CUS9_9BACI</name>
<dbReference type="AlphaFoldDB" id="A0A838CUS9"/>
<keyword evidence="9" id="KW-0812">Transmembrane</keyword>
<dbReference type="NCBIfam" id="TIGR00229">
    <property type="entry name" value="sensory_box"/>
    <property type="match status" value="1"/>
</dbReference>
<evidence type="ECO:0000256" key="4">
    <source>
        <dbReference type="ARBA" id="ARBA00022679"/>
    </source>
</evidence>
<keyword evidence="8" id="KW-0902">Two-component regulatory system</keyword>
<dbReference type="InterPro" id="IPR035965">
    <property type="entry name" value="PAS-like_dom_sf"/>
</dbReference>
<dbReference type="Proteomes" id="UP000571017">
    <property type="component" value="Unassembled WGS sequence"/>
</dbReference>
<dbReference type="Pfam" id="PF07730">
    <property type="entry name" value="HisKA_3"/>
    <property type="match status" value="1"/>
</dbReference>
<dbReference type="Gene3D" id="3.30.450.40">
    <property type="match status" value="1"/>
</dbReference>
<comment type="catalytic activity">
    <reaction evidence="1">
        <text>ATP + protein L-histidine = ADP + protein N-phospho-L-histidine.</text>
        <dbReference type="EC" id="2.7.13.3"/>
    </reaction>
</comment>
<dbReference type="Gene3D" id="3.30.450.20">
    <property type="entry name" value="PAS domain"/>
    <property type="match status" value="1"/>
</dbReference>
<dbReference type="CDD" id="cd00130">
    <property type="entry name" value="PAS"/>
    <property type="match status" value="1"/>
</dbReference>
<evidence type="ECO:0000256" key="9">
    <source>
        <dbReference type="SAM" id="Phobius"/>
    </source>
</evidence>
<evidence type="ECO:0000256" key="2">
    <source>
        <dbReference type="ARBA" id="ARBA00012438"/>
    </source>
</evidence>
<dbReference type="CDD" id="cd16917">
    <property type="entry name" value="HATPase_UhpB-NarQ-NarX-like"/>
    <property type="match status" value="1"/>
</dbReference>
<dbReference type="RefSeq" id="WP_181472660.1">
    <property type="nucleotide sequence ID" value="NZ_JACEFG010000002.1"/>
</dbReference>
<reference evidence="11 12" key="1">
    <citation type="journal article" date="2004" name="Extremophiles">
        <title>Halobacillus locisalis sp. nov., a halophilic bacterium isolated from a marine solar saltern of the Yellow Sea in Korea.</title>
        <authorList>
            <person name="Yoon J.H."/>
            <person name="Kang K.H."/>
            <person name="Oh T.K."/>
            <person name="Park Y.H."/>
        </authorList>
    </citation>
    <scope>NUCLEOTIDE SEQUENCE [LARGE SCALE GENOMIC DNA]</scope>
    <source>
        <strain evidence="11 12">KCTC 3788</strain>
    </source>
</reference>
<dbReference type="SUPFAM" id="SSF55785">
    <property type="entry name" value="PYP-like sensor domain (PAS domain)"/>
    <property type="match status" value="1"/>
</dbReference>
<keyword evidence="3" id="KW-0597">Phosphoprotein</keyword>
<dbReference type="GO" id="GO:0000155">
    <property type="term" value="F:phosphorelay sensor kinase activity"/>
    <property type="evidence" value="ECO:0007669"/>
    <property type="project" value="InterPro"/>
</dbReference>
<sequence>MKRYKKYKILAILLTSFFIVSYELVRHYTLIHFLPRDVDVVVSSILFIVISIIISQVIFNTLEKLERKSYQKEIEAKIMFENSVDAIFVLNSDGEVLEMNGGAELLSGWKQKDGLTFEILFDETLHSLRFYRDKNDNDSSPIIEKSLQTKDNGPTPVSLTFSFMNDLFTNQEKIAIIVRDLSERKQMENVIKKLYTEATQKHYETEILYQISHKMTSIRDLSALDTQKTFRDVTNKIQRLLEGDHVALYLKRSHNDGFSCIASTPNFRNQDYDFSEHSRLASYEFKDNKLVVPIQTEGHTLGFILVEGTEQMQSSMQKQDLIKSIKQIFSITLENSHLYNKLRGVTIVEERERLAREMHDGLAQEISSISMKIQVVKSLIYRKGSDGLDSDRLKEFVRDLETLTNEAYHEIRHHLFNLRTPFQMQKPFLDSLMNYADIFEEHTEIEVEVKVREDFTFREANLSSEMKVHVIRIIQEALSNSKKHSSASSVIVELEPASVGFWRIRIEDNGNGFDYEMNKDQKEHYGLEIMKERAHLFGGYVEINSSRGEGTQIALYIPEGGEHLENH</sequence>
<feature type="domain" description="PAS" evidence="10">
    <location>
        <begin position="72"/>
        <end position="113"/>
    </location>
</feature>
<protein>
    <recommendedName>
        <fullName evidence="2">histidine kinase</fullName>
        <ecNumber evidence="2">2.7.13.3</ecNumber>
    </recommendedName>
</protein>
<dbReference type="PANTHER" id="PTHR24421:SF10">
    <property type="entry name" value="NITRATE_NITRITE SENSOR PROTEIN NARQ"/>
    <property type="match status" value="1"/>
</dbReference>
<keyword evidence="7" id="KW-0067">ATP-binding</keyword>
<keyword evidence="12" id="KW-1185">Reference proteome</keyword>
<dbReference type="Gene3D" id="3.30.565.10">
    <property type="entry name" value="Histidine kinase-like ATPase, C-terminal domain"/>
    <property type="match status" value="1"/>
</dbReference>
<keyword evidence="6 11" id="KW-0418">Kinase</keyword>
<evidence type="ECO:0000259" key="10">
    <source>
        <dbReference type="PROSITE" id="PS50112"/>
    </source>
</evidence>
<keyword evidence="5" id="KW-0547">Nucleotide-binding</keyword>
<dbReference type="GO" id="GO:0005524">
    <property type="term" value="F:ATP binding"/>
    <property type="evidence" value="ECO:0007669"/>
    <property type="project" value="UniProtKB-KW"/>
</dbReference>
<dbReference type="InterPro" id="IPR029016">
    <property type="entry name" value="GAF-like_dom_sf"/>
</dbReference>
<comment type="caution">
    <text evidence="11">The sequence shown here is derived from an EMBL/GenBank/DDBJ whole genome shotgun (WGS) entry which is preliminary data.</text>
</comment>
<evidence type="ECO:0000313" key="11">
    <source>
        <dbReference type="EMBL" id="MBA2175663.1"/>
    </source>
</evidence>
<evidence type="ECO:0000313" key="12">
    <source>
        <dbReference type="Proteomes" id="UP000571017"/>
    </source>
</evidence>
<gene>
    <name evidence="11" type="ORF">H0266_12250</name>
</gene>
<dbReference type="SUPFAM" id="SSF55781">
    <property type="entry name" value="GAF domain-like"/>
    <property type="match status" value="1"/>
</dbReference>
<evidence type="ECO:0000256" key="3">
    <source>
        <dbReference type="ARBA" id="ARBA00022553"/>
    </source>
</evidence>
<dbReference type="PANTHER" id="PTHR24421">
    <property type="entry name" value="NITRATE/NITRITE SENSOR PROTEIN NARX-RELATED"/>
    <property type="match status" value="1"/>
</dbReference>
<feature type="transmembrane region" description="Helical" evidence="9">
    <location>
        <begin position="41"/>
        <end position="62"/>
    </location>
</feature>
<dbReference type="SMART" id="SM00387">
    <property type="entry name" value="HATPase_c"/>
    <property type="match status" value="1"/>
</dbReference>
<dbReference type="PROSITE" id="PS50112">
    <property type="entry name" value="PAS"/>
    <property type="match status" value="1"/>
</dbReference>
<dbReference type="InterPro" id="IPR011712">
    <property type="entry name" value="Sig_transdc_His_kin_sub3_dim/P"/>
</dbReference>
<dbReference type="Pfam" id="PF02518">
    <property type="entry name" value="HATPase_c"/>
    <property type="match status" value="1"/>
</dbReference>
<evidence type="ECO:0000256" key="5">
    <source>
        <dbReference type="ARBA" id="ARBA00022741"/>
    </source>
</evidence>
<dbReference type="GO" id="GO:0016020">
    <property type="term" value="C:membrane"/>
    <property type="evidence" value="ECO:0007669"/>
    <property type="project" value="InterPro"/>
</dbReference>
<dbReference type="Gene3D" id="1.20.5.1930">
    <property type="match status" value="1"/>
</dbReference>
<keyword evidence="4" id="KW-0808">Transferase</keyword>
<evidence type="ECO:0000256" key="6">
    <source>
        <dbReference type="ARBA" id="ARBA00022777"/>
    </source>
</evidence>
<keyword evidence="9" id="KW-0472">Membrane</keyword>
<proteinExistence type="predicted"/>
<dbReference type="EMBL" id="JACEFG010000002">
    <property type="protein sequence ID" value="MBA2175663.1"/>
    <property type="molecule type" value="Genomic_DNA"/>
</dbReference>
<evidence type="ECO:0000256" key="8">
    <source>
        <dbReference type="ARBA" id="ARBA00023012"/>
    </source>
</evidence>
<dbReference type="InterPro" id="IPR050482">
    <property type="entry name" value="Sensor_HK_TwoCompSys"/>
</dbReference>
<dbReference type="InterPro" id="IPR036890">
    <property type="entry name" value="HATPase_C_sf"/>
</dbReference>
<dbReference type="EC" id="2.7.13.3" evidence="2"/>
<accession>A0A838CUS9</accession>
<organism evidence="11 12">
    <name type="scientific">Halobacillus locisalis</name>
    <dbReference type="NCBI Taxonomy" id="220753"/>
    <lineage>
        <taxon>Bacteria</taxon>
        <taxon>Bacillati</taxon>
        <taxon>Bacillota</taxon>
        <taxon>Bacilli</taxon>
        <taxon>Bacillales</taxon>
        <taxon>Bacillaceae</taxon>
        <taxon>Halobacillus</taxon>
    </lineage>
</organism>
<dbReference type="GO" id="GO:0046983">
    <property type="term" value="F:protein dimerization activity"/>
    <property type="evidence" value="ECO:0007669"/>
    <property type="project" value="InterPro"/>
</dbReference>
<dbReference type="InterPro" id="IPR003594">
    <property type="entry name" value="HATPase_dom"/>
</dbReference>
<dbReference type="SUPFAM" id="SSF55874">
    <property type="entry name" value="ATPase domain of HSP90 chaperone/DNA topoisomerase II/histidine kinase"/>
    <property type="match status" value="1"/>
</dbReference>
<evidence type="ECO:0000256" key="1">
    <source>
        <dbReference type="ARBA" id="ARBA00000085"/>
    </source>
</evidence>
<keyword evidence="9" id="KW-1133">Transmembrane helix</keyword>
<evidence type="ECO:0000256" key="7">
    <source>
        <dbReference type="ARBA" id="ARBA00022840"/>
    </source>
</evidence>